<dbReference type="Gene3D" id="3.40.605.10">
    <property type="entry name" value="Aldehyde Dehydrogenase, Chain A, domain 1"/>
    <property type="match status" value="1"/>
</dbReference>
<dbReference type="GO" id="GO:0036243">
    <property type="term" value="F:succinate-semialdehyde dehydrogenase (NADP+) activity"/>
    <property type="evidence" value="ECO:0007669"/>
    <property type="project" value="UniProtKB-EC"/>
</dbReference>
<dbReference type="RefSeq" id="WP_179587411.1">
    <property type="nucleotide sequence ID" value="NZ_JACBYR010000001.1"/>
</dbReference>
<proteinExistence type="inferred from homology"/>
<dbReference type="AlphaFoldDB" id="A0A7Y9IWT1"/>
<dbReference type="GO" id="GO:0004777">
    <property type="term" value="F:succinate-semialdehyde dehydrogenase (NAD+) activity"/>
    <property type="evidence" value="ECO:0007669"/>
    <property type="project" value="TreeGrafter"/>
</dbReference>
<dbReference type="CDD" id="cd07103">
    <property type="entry name" value="ALDH_F5_SSADH_GabD"/>
    <property type="match status" value="1"/>
</dbReference>
<dbReference type="SUPFAM" id="SSF53720">
    <property type="entry name" value="ALDH-like"/>
    <property type="match status" value="1"/>
</dbReference>
<dbReference type="FunFam" id="3.40.605.10:FF:000033">
    <property type="entry name" value="NAD-dependent succinate-semialdehyde dehydrogenase"/>
    <property type="match status" value="1"/>
</dbReference>
<evidence type="ECO:0000259" key="3">
    <source>
        <dbReference type="Pfam" id="PF00171"/>
    </source>
</evidence>
<evidence type="ECO:0000313" key="4">
    <source>
        <dbReference type="EMBL" id="NYE83629.1"/>
    </source>
</evidence>
<dbReference type="GO" id="GO:0009450">
    <property type="term" value="P:gamma-aminobutyric acid catabolic process"/>
    <property type="evidence" value="ECO:0007669"/>
    <property type="project" value="TreeGrafter"/>
</dbReference>
<dbReference type="Proteomes" id="UP000542125">
    <property type="component" value="Unassembled WGS sequence"/>
</dbReference>
<comment type="caution">
    <text evidence="4">The sequence shown here is derived from an EMBL/GenBank/DDBJ whole genome shotgun (WGS) entry which is preliminary data.</text>
</comment>
<evidence type="ECO:0000256" key="1">
    <source>
        <dbReference type="ARBA" id="ARBA00009986"/>
    </source>
</evidence>
<dbReference type="Pfam" id="PF00171">
    <property type="entry name" value="Aldedh"/>
    <property type="match status" value="1"/>
</dbReference>
<dbReference type="InterPro" id="IPR016161">
    <property type="entry name" value="Ald_DH/histidinol_DH"/>
</dbReference>
<dbReference type="InterPro" id="IPR016162">
    <property type="entry name" value="Ald_DH_N"/>
</dbReference>
<gene>
    <name evidence="4" type="ORF">FHW18_002900</name>
</gene>
<evidence type="ECO:0000256" key="2">
    <source>
        <dbReference type="ARBA" id="ARBA00023002"/>
    </source>
</evidence>
<dbReference type="InterPro" id="IPR016163">
    <property type="entry name" value="Ald_DH_C"/>
</dbReference>
<dbReference type="EC" id="1.2.1.16" evidence="4"/>
<dbReference type="PANTHER" id="PTHR43353:SF5">
    <property type="entry name" value="SUCCINATE-SEMIALDEHYDE DEHYDROGENASE, MITOCHONDRIAL"/>
    <property type="match status" value="1"/>
</dbReference>
<name>A0A7Y9IWT1_9BURK</name>
<keyword evidence="5" id="KW-1185">Reference proteome</keyword>
<keyword evidence="2 4" id="KW-0560">Oxidoreductase</keyword>
<dbReference type="InterPro" id="IPR050740">
    <property type="entry name" value="Aldehyde_DH_Superfamily"/>
</dbReference>
<comment type="similarity">
    <text evidence="1">Belongs to the aldehyde dehydrogenase family.</text>
</comment>
<dbReference type="GO" id="GO:0102810">
    <property type="term" value="F:glutarate-semialdehyde dehydrogenase (NADP+) activity"/>
    <property type="evidence" value="ECO:0007669"/>
    <property type="project" value="UniProtKB-EC"/>
</dbReference>
<dbReference type="EC" id="1.2.1.20" evidence="4"/>
<dbReference type="Gene3D" id="3.40.309.10">
    <property type="entry name" value="Aldehyde Dehydrogenase, Chain A, domain 2"/>
    <property type="match status" value="1"/>
</dbReference>
<sequence>MSDDMLDLKMFIDGEWLDTTGRRSEPVINPATGASLGDLPHATTDDLQRAIDTSQAAFQRWRIISPLARGEILRKAAQLFRERSDRIARIMSLEQGKTLTESRIEVMVTAEMLEWAAEEGRRTYGRVIPPRENGWRQIVVQEPIGVTAAFTPWNFPAMIPARKIASSLAAGCTCIIKPSEETPACAIEIARALQDAGLPKGVLNVVFGVPAEVSEFLIASPIVRKVSFTGSVAVGKHIAGLAARGVKPVTLELGGHAPVLVFDDVNVEAVARMAAAGKYRNAGQVCISPTRFFVHRKVHDAFVDLFGRAAGALRVGPGVEASSQMGALANPRRLTAMDTLVEDARSRGASVVTGGERLSGDGYFFRPTVLASLHADSRVLSEEPFGPLAMVVPFDDDDEALRQANHLPYGLAAYAFTSNADRIIKVSNGIESGMVGMNTFAIASAESPFGGVKDSGYGSEGGIEGVAAYLTPKFISQSPAP</sequence>
<dbReference type="FunFam" id="3.40.309.10:FF:000009">
    <property type="entry name" value="Aldehyde dehydrogenase A"/>
    <property type="match status" value="1"/>
</dbReference>
<reference evidence="4 5" key="1">
    <citation type="submission" date="2020-07" db="EMBL/GenBank/DDBJ databases">
        <title>Genomic Encyclopedia of Type Strains, Phase IV (KMG-V): Genome sequencing to study the core and pangenomes of soil and plant-associated prokaryotes.</title>
        <authorList>
            <person name="Whitman W."/>
        </authorList>
    </citation>
    <scope>NUCLEOTIDE SEQUENCE [LARGE SCALE GENOMIC DNA]</scope>
    <source>
        <strain evidence="4 5">SAS40</strain>
    </source>
</reference>
<accession>A0A7Y9IWT1</accession>
<dbReference type="EC" id="1.2.1.79" evidence="4"/>
<organism evidence="4 5">
    <name type="scientific">Pigmentiphaga litoralis</name>
    <dbReference type="NCBI Taxonomy" id="516702"/>
    <lineage>
        <taxon>Bacteria</taxon>
        <taxon>Pseudomonadati</taxon>
        <taxon>Pseudomonadota</taxon>
        <taxon>Betaproteobacteria</taxon>
        <taxon>Burkholderiales</taxon>
        <taxon>Alcaligenaceae</taxon>
        <taxon>Pigmentiphaga</taxon>
    </lineage>
</organism>
<protein>
    <submittedName>
        <fullName evidence="4">Succinate-semialdehyde dehydrogenase/glutarate-semialdehyde dehydrogenase</fullName>
        <ecNumber evidence="4">1.2.1.16</ecNumber>
        <ecNumber evidence="4">1.2.1.20</ecNumber>
        <ecNumber evidence="4">1.2.1.79</ecNumber>
    </submittedName>
</protein>
<feature type="domain" description="Aldehyde dehydrogenase" evidence="3">
    <location>
        <begin position="16"/>
        <end position="474"/>
    </location>
</feature>
<dbReference type="EMBL" id="JACBYR010000001">
    <property type="protein sequence ID" value="NYE83629.1"/>
    <property type="molecule type" value="Genomic_DNA"/>
</dbReference>
<dbReference type="InterPro" id="IPR015590">
    <property type="entry name" value="Aldehyde_DH_dom"/>
</dbReference>
<evidence type="ECO:0000313" key="5">
    <source>
        <dbReference type="Proteomes" id="UP000542125"/>
    </source>
</evidence>
<dbReference type="PANTHER" id="PTHR43353">
    <property type="entry name" value="SUCCINATE-SEMIALDEHYDE DEHYDROGENASE, MITOCHONDRIAL"/>
    <property type="match status" value="1"/>
</dbReference>